<keyword evidence="2" id="KW-0732">Signal</keyword>
<evidence type="ECO:0000256" key="2">
    <source>
        <dbReference type="SAM" id="SignalP"/>
    </source>
</evidence>
<feature type="chain" id="PRO_5029482299" evidence="2">
    <location>
        <begin position="22"/>
        <end position="534"/>
    </location>
</feature>
<protein>
    <submittedName>
        <fullName evidence="3">Uncharacterized protein</fullName>
    </submittedName>
</protein>
<dbReference type="AlphaFoldDB" id="A0A7J6MNQ1"/>
<comment type="caution">
    <text evidence="3">The sequence shown here is derived from an EMBL/GenBank/DDBJ whole genome shotgun (WGS) entry which is preliminary data.</text>
</comment>
<evidence type="ECO:0000313" key="3">
    <source>
        <dbReference type="EMBL" id="KAF4673218.1"/>
    </source>
</evidence>
<sequence>MLLVNYIRLLLVALSSITAMAAWRQRKGKSGRAAPYGRSPTSSDATTGSGVASLTDELETLQLNALSSVKMDSLLEGFGNVAVNSDRGTDDKCYSQWTDEANGVSIGISARKWQAHEPYAIDSLSFRMKYSLAKPSHVGQVPSYFQTFLKEMKRTDLVQSAAKYYVGLDAFMDTQLDPKHGETCKEQLNGKIRADIGDISRFSTEGEQQQKCDNEEYGKYCLAFDMLVEFQDSIKDEKEFFIRDGNIIRGVGLAWHPKTRNFKVVSLTVPRGRPAPYTTSRRRAQPVDEVEPFEGLNLGTKPQSTLMEAAELEGLMKQVNLEDDHCSLAWSDVNGDTTETIKVYATLDRNRQFFIDTAKLETESSTEQENSGRYLTGIHNFIKPESARSGDTCERKLNQKQSESQSDPQYGSVLALWFGIDKALLKLPRWTFSTSVQTGEHMSVTLSWKEATAEFIITQLHIVSKKKIPSVVPRLVNGGRLKTVRHGLPNDDRASAEMALQKYAESLLNSSPLKHLTTEQAVMAVHKYAGLYRR</sequence>
<keyword evidence="4" id="KW-1185">Reference proteome</keyword>
<name>A0A7J6MNQ1_PERCH</name>
<gene>
    <name evidence="3" type="ORF">FOL47_010839</name>
</gene>
<feature type="compositionally biased region" description="Polar residues" evidence="1">
    <location>
        <begin position="39"/>
        <end position="50"/>
    </location>
</feature>
<organism evidence="3 4">
    <name type="scientific">Perkinsus chesapeaki</name>
    <name type="common">Clam parasite</name>
    <name type="synonym">Perkinsus andrewsi</name>
    <dbReference type="NCBI Taxonomy" id="330153"/>
    <lineage>
        <taxon>Eukaryota</taxon>
        <taxon>Sar</taxon>
        <taxon>Alveolata</taxon>
        <taxon>Perkinsozoa</taxon>
        <taxon>Perkinsea</taxon>
        <taxon>Perkinsida</taxon>
        <taxon>Perkinsidae</taxon>
        <taxon>Perkinsus</taxon>
    </lineage>
</organism>
<dbReference type="Proteomes" id="UP000591131">
    <property type="component" value="Unassembled WGS sequence"/>
</dbReference>
<proteinExistence type="predicted"/>
<dbReference type="EMBL" id="JAAPAO010000088">
    <property type="protein sequence ID" value="KAF4673218.1"/>
    <property type="molecule type" value="Genomic_DNA"/>
</dbReference>
<reference evidence="3 4" key="1">
    <citation type="submission" date="2020-04" db="EMBL/GenBank/DDBJ databases">
        <title>Perkinsus chesapeaki whole genome sequence.</title>
        <authorList>
            <person name="Bogema D.R."/>
        </authorList>
    </citation>
    <scope>NUCLEOTIDE SEQUENCE [LARGE SCALE GENOMIC DNA]</scope>
    <source>
        <strain evidence="3">ATCC PRA-425</strain>
    </source>
</reference>
<evidence type="ECO:0000256" key="1">
    <source>
        <dbReference type="SAM" id="MobiDB-lite"/>
    </source>
</evidence>
<evidence type="ECO:0000313" key="4">
    <source>
        <dbReference type="Proteomes" id="UP000591131"/>
    </source>
</evidence>
<feature type="region of interest" description="Disordered" evidence="1">
    <location>
        <begin position="30"/>
        <end position="50"/>
    </location>
</feature>
<accession>A0A7J6MNQ1</accession>
<feature type="signal peptide" evidence="2">
    <location>
        <begin position="1"/>
        <end position="21"/>
    </location>
</feature>